<protein>
    <submittedName>
        <fullName evidence="1">DUF349 domain-containing protein</fullName>
    </submittedName>
</protein>
<keyword evidence="2" id="KW-1185">Reference proteome</keyword>
<dbReference type="Proteomes" id="UP000548632">
    <property type="component" value="Unassembled WGS sequence"/>
</dbReference>
<evidence type="ECO:0000313" key="1">
    <source>
        <dbReference type="EMBL" id="MBB1127160.1"/>
    </source>
</evidence>
<comment type="caution">
    <text evidence="1">The sequence shown here is derived from an EMBL/GenBank/DDBJ whole genome shotgun (WGS) entry which is preliminary data.</text>
</comment>
<sequence>MIFKRLFTKVRGRVANSPAPAAAPPPVIVTVTAADLTALHHAAVATADLTARARYLDLICAVPASAHDGAPEPLTLPTALAALANVTDADLLGQIATRAVAADIRRVAIANLPTDAAALVQCAVEDASAPNRLLAVERLDQRAGLEQVVKRIGKRDSRVYRHAREKLRQLAQREARPAQVRQLAAALCAEVERLGRHQMWSQDRARLTHLTQQWQEIAAEVTAAEQAQFDQLRRTFLTAFDAAQVATSAAAAVPLPVEPVPIDAPAVDQITPAAVPAETLPVVELPAAAAELPISPAPLTAELSAEPALSAENSVAEQPFTLLITADELPAHLRPRQALLAQLDALGDLNDAAELTAQLTAIGEQWQQLELAQNDVGDALADQHLLALRQAFQTSFAQMTARQRALATCQQRDAQLAQLCDEVKHLLVHGDIVDLPVAQQLRQRFERLCVTNERNLLTRDCAILLTRLEQRLTRQRNQVTRRLSATVTQLAALERHLTAGELRKAEPLYQKIAATVDHAHAAGLPRTEIVALERQLKRLALQLRELQHWRRWSVEQHREALCHDAEALLAAVDEDLAVQAQRLQTLQRAWQQLDHSGTSPHDAFRPRFRAALDQVMARCQPYFAQRASVQAAQLQARLALCEELETFLDKVDWERVDWKKLVSAKREMRQAWSALGAVDERHGRALDTRFRRSIERVDRALYEERQRNLALKRELIRQMEALADEPHLEYALSQAKTLQQQWHTSVAGRRRDENALWTAFRTASERLFNRRANEREARHLAHQDHISRREALCRAVEELAGQSLPASELLNRWEHLEQQWSHTPPASSRDLDQRWRAARAAVLARHQKLCASADWQALQHLAAYAALCDYCGAVLTGDAAQLALITLPESCSSPPPLDDSAAGDAALADWFQQEWAALPACANATAQATFAERRAWLLAAAGDDTVARSQLHQWRYVQGQQRATLCLQLEIVAHLESPPELLSARLELQVARLKEKMTEGAALADKMALLQAWYLCAPAEGTLAVLARFERVLATARVVEVETA</sequence>
<evidence type="ECO:0000313" key="2">
    <source>
        <dbReference type="Proteomes" id="UP000548632"/>
    </source>
</evidence>
<dbReference type="EMBL" id="JABVCQ010000038">
    <property type="protein sequence ID" value="MBB1127160.1"/>
    <property type="molecule type" value="Genomic_DNA"/>
</dbReference>
<dbReference type="RefSeq" id="WP_182584786.1">
    <property type="nucleotide sequence ID" value="NZ_JABVCQ010000038.1"/>
</dbReference>
<accession>A0A839HGR2</accession>
<proteinExistence type="predicted"/>
<dbReference type="InterPro" id="IPR007139">
    <property type="entry name" value="DUF349"/>
</dbReference>
<dbReference type="Pfam" id="PF03993">
    <property type="entry name" value="DUF349"/>
    <property type="match status" value="3"/>
</dbReference>
<organism evidence="1 2">
    <name type="scientific">Thiospirillum jenense</name>
    <dbReference type="NCBI Taxonomy" id="1653858"/>
    <lineage>
        <taxon>Bacteria</taxon>
        <taxon>Pseudomonadati</taxon>
        <taxon>Pseudomonadota</taxon>
        <taxon>Gammaproteobacteria</taxon>
        <taxon>Chromatiales</taxon>
        <taxon>Chromatiaceae</taxon>
        <taxon>Thiospirillum</taxon>
    </lineage>
</organism>
<dbReference type="AlphaFoldDB" id="A0A839HGR2"/>
<name>A0A839HGR2_9GAMM</name>
<gene>
    <name evidence="1" type="ORF">HUK38_13140</name>
</gene>
<reference evidence="1 2" key="1">
    <citation type="journal article" date="2020" name="Arch. Microbiol.">
        <title>The genome sequence of the giant phototrophic gammaproteobacterium Thiospirillum jenense gives insight into its physiological properties and phylogenetic relationships.</title>
        <authorList>
            <person name="Imhoff J.F."/>
            <person name="Meyer T.E."/>
            <person name="Kyndt J.A."/>
        </authorList>
    </citation>
    <scope>NUCLEOTIDE SEQUENCE [LARGE SCALE GENOMIC DNA]</scope>
    <source>
        <strain evidence="1 2">DSM 216</strain>
    </source>
</reference>